<evidence type="ECO:0000256" key="2">
    <source>
        <dbReference type="SAM" id="MobiDB-lite"/>
    </source>
</evidence>
<feature type="compositionally biased region" description="Polar residues" evidence="2">
    <location>
        <begin position="70"/>
        <end position="85"/>
    </location>
</feature>
<evidence type="ECO:0000259" key="3">
    <source>
        <dbReference type="Pfam" id="PF20994"/>
    </source>
</evidence>
<dbReference type="OrthoDB" id="5395626at2759"/>
<dbReference type="Pfam" id="PF20994">
    <property type="entry name" value="CENPU"/>
    <property type="match status" value="1"/>
</dbReference>
<dbReference type="HOGENOM" id="CLU_621357_0_0_1"/>
<dbReference type="RefSeq" id="XP_013024376.1">
    <property type="nucleotide sequence ID" value="XM_013168922.1"/>
</dbReference>
<dbReference type="GeneID" id="25035077"/>
<gene>
    <name evidence="4" type="ORF">SPOG_00745</name>
</gene>
<evidence type="ECO:0000256" key="1">
    <source>
        <dbReference type="SAM" id="Coils"/>
    </source>
</evidence>
<dbReference type="InterPro" id="IPR048743">
    <property type="entry name" value="AME1"/>
</dbReference>
<feature type="compositionally biased region" description="Polar residues" evidence="2">
    <location>
        <begin position="251"/>
        <end position="263"/>
    </location>
</feature>
<dbReference type="GO" id="GO:0034080">
    <property type="term" value="P:CENP-A containing chromatin assembly"/>
    <property type="evidence" value="ECO:0007669"/>
    <property type="project" value="EnsemblFungi"/>
</dbReference>
<feature type="coiled-coil region" evidence="1">
    <location>
        <begin position="349"/>
        <end position="376"/>
    </location>
</feature>
<feature type="compositionally biased region" description="Polar residues" evidence="2">
    <location>
        <begin position="201"/>
        <end position="213"/>
    </location>
</feature>
<feature type="region of interest" description="Disordered" evidence="2">
    <location>
        <begin position="199"/>
        <end position="264"/>
    </location>
</feature>
<feature type="compositionally biased region" description="Basic and acidic residues" evidence="2">
    <location>
        <begin position="17"/>
        <end position="28"/>
    </location>
</feature>
<sequence length="455" mass="51502">MGEDVHDVNQRRAARMRGAERYKVKDVEFSIDPNFLTEFDSSPSNTEHRSLSSTPNDGKNNRGLNGAATVESQEVNGVIDSQQAQVDKAFLSHKKPQKRPEPTSSLKTEKRGRPRKNQTPNASAGKNNPATDKRQPSTKKGSDKKRNKQEAVRKLFEPFIQPYHSNEKTTSIQQENEKSPLSRQQQEEFATFEDNFEVEQADSSVRASVSSEAPQERIPSPISSSAHHIYAKEIEKETSTNDASINKLPTKASSASGEQSPPQATDELVSIELTRLSKNVNGTKKLNKFDVIQQLFQELLAEIEPEDPYLLKVKNAFGEHVSIRLLEFIDLLNVNQALYAASRKAAKEKFALQQELSDVRQERLALQNKKNELRLSYREISDTSQKMENLDEFLIECESLKRLLDIDKTIPSDDVDYYSLDEFSNALCGERGIYEQLQELQQLLKNVYRGLSNPT</sequence>
<feature type="compositionally biased region" description="Basic and acidic residues" evidence="2">
    <location>
        <begin position="1"/>
        <end position="10"/>
    </location>
</feature>
<dbReference type="EMBL" id="KE546992">
    <property type="protein sequence ID" value="EPY50713.1"/>
    <property type="molecule type" value="Genomic_DNA"/>
</dbReference>
<proteinExistence type="predicted"/>
<evidence type="ECO:0000313" key="4">
    <source>
        <dbReference type="EMBL" id="EPY50713.1"/>
    </source>
</evidence>
<dbReference type="GO" id="GO:0000070">
    <property type="term" value="P:mitotic sister chromatid segregation"/>
    <property type="evidence" value="ECO:0007669"/>
    <property type="project" value="EnsemblFungi"/>
</dbReference>
<feature type="region of interest" description="Disordered" evidence="2">
    <location>
        <begin position="1"/>
        <end position="186"/>
    </location>
</feature>
<reference evidence="4 5" key="1">
    <citation type="journal article" date="2011" name="Science">
        <title>Comparative functional genomics of the fission yeasts.</title>
        <authorList>
            <person name="Rhind N."/>
            <person name="Chen Z."/>
            <person name="Yassour M."/>
            <person name="Thompson D.A."/>
            <person name="Haas B.J."/>
            <person name="Habib N."/>
            <person name="Wapinski I."/>
            <person name="Roy S."/>
            <person name="Lin M.F."/>
            <person name="Heiman D.I."/>
            <person name="Young S.K."/>
            <person name="Furuya K."/>
            <person name="Guo Y."/>
            <person name="Pidoux A."/>
            <person name="Chen H.M."/>
            <person name="Robbertse B."/>
            <person name="Goldberg J.M."/>
            <person name="Aoki K."/>
            <person name="Bayne E.H."/>
            <person name="Berlin A.M."/>
            <person name="Desjardins C.A."/>
            <person name="Dobbs E."/>
            <person name="Dukaj L."/>
            <person name="Fan L."/>
            <person name="FitzGerald M.G."/>
            <person name="French C."/>
            <person name="Gujja S."/>
            <person name="Hansen K."/>
            <person name="Keifenheim D."/>
            <person name="Levin J.Z."/>
            <person name="Mosher R.A."/>
            <person name="Mueller C.A."/>
            <person name="Pfiffner J."/>
            <person name="Priest M."/>
            <person name="Russ C."/>
            <person name="Smialowska A."/>
            <person name="Swoboda P."/>
            <person name="Sykes S.M."/>
            <person name="Vaughn M."/>
            <person name="Vengrova S."/>
            <person name="Yoder R."/>
            <person name="Zeng Q."/>
            <person name="Allshire R."/>
            <person name="Baulcombe D."/>
            <person name="Birren B.W."/>
            <person name="Brown W."/>
            <person name="Ekwall K."/>
            <person name="Kellis M."/>
            <person name="Leatherwood J."/>
            <person name="Levin H."/>
            <person name="Margalit H."/>
            <person name="Martienssen R."/>
            <person name="Nieduszynski C.A."/>
            <person name="Spatafora J.W."/>
            <person name="Friedman N."/>
            <person name="Dalgaard J.Z."/>
            <person name="Baumann P."/>
            <person name="Niki H."/>
            <person name="Regev A."/>
            <person name="Nusbaum C."/>
        </authorList>
    </citation>
    <scope>NUCLEOTIDE SEQUENCE [LARGE SCALE GENOMIC DNA]</scope>
    <source>
        <strain evidence="5">OY26 / ATCC MYA-4695 / CBS 11777 / NBRC 106824 / NRRL Y48691</strain>
    </source>
</reference>
<accession>S9VRZ5</accession>
<dbReference type="Proteomes" id="UP000015464">
    <property type="component" value="Unassembled WGS sequence"/>
</dbReference>
<dbReference type="GO" id="GO:0031511">
    <property type="term" value="C:Mis6-Sim4 complex"/>
    <property type="evidence" value="ECO:0007669"/>
    <property type="project" value="EnsemblFungi"/>
</dbReference>
<feature type="domain" description="Inner kinetochore subunit AME1" evidence="3">
    <location>
        <begin position="267"/>
        <end position="446"/>
    </location>
</feature>
<dbReference type="STRING" id="653667.S9VRZ5"/>
<keyword evidence="1" id="KW-0175">Coiled coil</keyword>
<dbReference type="eggNOG" id="ENOG502R7H1">
    <property type="taxonomic scope" value="Eukaryota"/>
</dbReference>
<dbReference type="AlphaFoldDB" id="S9VRZ5"/>
<keyword evidence="5" id="KW-1185">Reference proteome</keyword>
<feature type="compositionally biased region" description="Polar residues" evidence="2">
    <location>
        <begin position="117"/>
        <end position="130"/>
    </location>
</feature>
<feature type="compositionally biased region" description="Polar residues" evidence="2">
    <location>
        <begin position="39"/>
        <end position="58"/>
    </location>
</feature>
<dbReference type="OMA" id="KFDVIQQ"/>
<organism evidence="4 5">
    <name type="scientific">Schizosaccharomyces cryophilus (strain OY26 / ATCC MYA-4695 / CBS 11777 / NBRC 106824 / NRRL Y48691)</name>
    <name type="common">Fission yeast</name>
    <dbReference type="NCBI Taxonomy" id="653667"/>
    <lineage>
        <taxon>Eukaryota</taxon>
        <taxon>Fungi</taxon>
        <taxon>Dikarya</taxon>
        <taxon>Ascomycota</taxon>
        <taxon>Taphrinomycotina</taxon>
        <taxon>Schizosaccharomycetes</taxon>
        <taxon>Schizosaccharomycetales</taxon>
        <taxon>Schizosaccharomycetaceae</taxon>
        <taxon>Schizosaccharomyces</taxon>
    </lineage>
</organism>
<evidence type="ECO:0000313" key="5">
    <source>
        <dbReference type="Proteomes" id="UP000015464"/>
    </source>
</evidence>
<name>S9VRZ5_SCHCR</name>
<feature type="compositionally biased region" description="Basic and acidic residues" evidence="2">
    <location>
        <begin position="230"/>
        <end position="239"/>
    </location>
</feature>
<protein>
    <submittedName>
        <fullName evidence="4">Kinetochore protein Mis17</fullName>
    </submittedName>
</protein>